<feature type="binding site" description="in other chain" evidence="13 15">
    <location>
        <position position="306"/>
    </location>
    <ligand>
        <name>K(+)</name>
        <dbReference type="ChEBI" id="CHEBI:29103"/>
        <note>ligand shared between two tetrameric partners</note>
    </ligand>
</feature>
<evidence type="ECO:0000256" key="6">
    <source>
        <dbReference type="ARBA" id="ARBA00022749"/>
    </source>
</evidence>
<comment type="cofactor">
    <cofactor evidence="1 13">
        <name>K(+)</name>
        <dbReference type="ChEBI" id="CHEBI:29103"/>
    </cofactor>
</comment>
<comment type="similarity">
    <text evidence="2 13 17">Belongs to the IMPDH/GMPR family.</text>
</comment>
<evidence type="ECO:0000256" key="2">
    <source>
        <dbReference type="ARBA" id="ARBA00005502"/>
    </source>
</evidence>
<feature type="active site" description="Thioimidate intermediate" evidence="13">
    <location>
        <position position="309"/>
    </location>
</feature>
<comment type="catalytic activity">
    <reaction evidence="12 13 18">
        <text>IMP + NAD(+) + H2O = XMP + NADH + H(+)</text>
        <dbReference type="Rhea" id="RHEA:11708"/>
        <dbReference type="ChEBI" id="CHEBI:15377"/>
        <dbReference type="ChEBI" id="CHEBI:15378"/>
        <dbReference type="ChEBI" id="CHEBI:57464"/>
        <dbReference type="ChEBI" id="CHEBI:57540"/>
        <dbReference type="ChEBI" id="CHEBI:57945"/>
        <dbReference type="ChEBI" id="CHEBI:58053"/>
        <dbReference type="EC" id="1.1.1.205"/>
    </reaction>
</comment>
<dbReference type="InterPro" id="IPR015875">
    <property type="entry name" value="IMP_DH/GMP_Rdtase_CS"/>
</dbReference>
<dbReference type="CDD" id="cd00381">
    <property type="entry name" value="IMPDH"/>
    <property type="match status" value="1"/>
</dbReference>
<evidence type="ECO:0000256" key="10">
    <source>
        <dbReference type="ARBA" id="ARBA00023027"/>
    </source>
</evidence>
<dbReference type="SMART" id="SM00116">
    <property type="entry name" value="CBS"/>
    <property type="match status" value="2"/>
</dbReference>
<proteinExistence type="inferred from homology"/>
<dbReference type="GO" id="GO:0046872">
    <property type="term" value="F:metal ion binding"/>
    <property type="evidence" value="ECO:0007669"/>
    <property type="project" value="UniProtKB-UniRule"/>
</dbReference>
<name>A0A075FI21_9ARCH</name>
<evidence type="ECO:0000256" key="17">
    <source>
        <dbReference type="RuleBase" id="RU003927"/>
    </source>
</evidence>
<keyword evidence="4 13" id="KW-0479">Metal-binding</keyword>
<feature type="binding site" evidence="13">
    <location>
        <position position="307"/>
    </location>
    <ligand>
        <name>IMP</name>
        <dbReference type="ChEBI" id="CHEBI:58053"/>
    </ligand>
</feature>
<evidence type="ECO:0000256" key="13">
    <source>
        <dbReference type="HAMAP-Rule" id="MF_01964"/>
    </source>
</evidence>
<keyword evidence="8 13" id="KW-0630">Potassium</keyword>
<evidence type="ECO:0000313" key="20">
    <source>
        <dbReference type="EMBL" id="AIE90738.1"/>
    </source>
</evidence>
<accession>A0A075FI21</accession>
<dbReference type="Pfam" id="PF00571">
    <property type="entry name" value="CBS"/>
    <property type="match status" value="2"/>
</dbReference>
<keyword evidence="6 13" id="KW-0332">GMP biosynthesis</keyword>
<feature type="binding site" evidence="13">
    <location>
        <position position="420"/>
    </location>
    <ligand>
        <name>IMP</name>
        <dbReference type="ChEBI" id="CHEBI:58053"/>
    </ligand>
</feature>
<dbReference type="InterPro" id="IPR005990">
    <property type="entry name" value="IMP_DH"/>
</dbReference>
<feature type="binding site" evidence="14">
    <location>
        <begin position="252"/>
        <end position="254"/>
    </location>
    <ligand>
        <name>NAD(+)</name>
        <dbReference type="ChEBI" id="CHEBI:57540"/>
    </ligand>
</feature>
<dbReference type="GO" id="GO:0006177">
    <property type="term" value="P:GMP biosynthetic process"/>
    <property type="evidence" value="ECO:0007669"/>
    <property type="project" value="UniProtKB-UniRule"/>
</dbReference>
<dbReference type="CDD" id="cd04601">
    <property type="entry name" value="CBS_pair_IMPDH"/>
    <property type="match status" value="1"/>
</dbReference>
<comment type="caution">
    <text evidence="13">Lacks conserved residue(s) required for the propagation of feature annotation.</text>
</comment>
<comment type="activity regulation">
    <text evidence="13">Mycophenolic acid (MPA) is a non-competitive inhibitor that prevents formation of the closed enzyme conformation by binding to the same site as the amobile flap. In contrast, mizoribine monophosphate (MZP) is a competitive inhibitor that induces the closed conformation. MPA is a potent inhibitor of mammalian IMPDHs but a poor inhibitor of the bacterial enzymes. MZP is a more potent inhibitor of bacterial IMPDH.</text>
</comment>
<keyword evidence="5" id="KW-0677">Repeat</keyword>
<dbReference type="GO" id="GO:0006183">
    <property type="term" value="P:GTP biosynthetic process"/>
    <property type="evidence" value="ECO:0007669"/>
    <property type="project" value="TreeGrafter"/>
</dbReference>
<feature type="binding site" evidence="13">
    <location>
        <position position="252"/>
    </location>
    <ligand>
        <name>NAD(+)</name>
        <dbReference type="ChEBI" id="CHEBI:57540"/>
    </ligand>
</feature>
<evidence type="ECO:0000256" key="12">
    <source>
        <dbReference type="ARBA" id="ARBA00048028"/>
    </source>
</evidence>
<dbReference type="SMART" id="SM01240">
    <property type="entry name" value="IMPDH"/>
    <property type="match status" value="1"/>
</dbReference>
<evidence type="ECO:0000256" key="14">
    <source>
        <dbReference type="PIRSR" id="PIRSR000130-3"/>
    </source>
</evidence>
<evidence type="ECO:0000256" key="18">
    <source>
        <dbReference type="RuleBase" id="RU003928"/>
    </source>
</evidence>
<evidence type="ECO:0000256" key="7">
    <source>
        <dbReference type="ARBA" id="ARBA00022755"/>
    </source>
</evidence>
<comment type="pathway">
    <text evidence="13 18">Purine metabolism; XMP biosynthesis via de novo pathway; XMP from IMP: step 1/1.</text>
</comment>
<evidence type="ECO:0000256" key="8">
    <source>
        <dbReference type="ARBA" id="ARBA00022958"/>
    </source>
</evidence>
<keyword evidence="10 13" id="KW-0520">NAD</keyword>
<feature type="binding site" evidence="13">
    <location>
        <begin position="342"/>
        <end position="344"/>
    </location>
    <ligand>
        <name>IMP</name>
        <dbReference type="ChEBI" id="CHEBI:58053"/>
    </ligand>
</feature>
<dbReference type="PIRSF" id="PIRSF000130">
    <property type="entry name" value="IMPDH"/>
    <property type="match status" value="1"/>
</dbReference>
<dbReference type="Pfam" id="PF00478">
    <property type="entry name" value="IMPDH"/>
    <property type="match status" value="1"/>
</dbReference>
<dbReference type="InterPro" id="IPR001093">
    <property type="entry name" value="IMP_DH_GMPRt"/>
</dbReference>
<dbReference type="InterPro" id="IPR000644">
    <property type="entry name" value="CBS_dom"/>
</dbReference>
<feature type="binding site" description="in other chain" evidence="13 15">
    <location>
        <position position="304"/>
    </location>
    <ligand>
        <name>K(+)</name>
        <dbReference type="ChEBI" id="CHEBI:29103"/>
        <note>ligand shared between two tetrameric partners</note>
    </ligand>
</feature>
<feature type="active site" description="Proton acceptor" evidence="13">
    <location>
        <position position="401"/>
    </location>
</feature>
<feature type="domain" description="CBS" evidence="19">
    <location>
        <begin position="99"/>
        <end position="155"/>
    </location>
</feature>
<dbReference type="EC" id="1.1.1.205" evidence="13 18"/>
<protein>
    <recommendedName>
        <fullName evidence="13 18">Inosine-5'-monophosphate dehydrogenase</fullName>
        <shortName evidence="13">IMP dehydrogenase</shortName>
        <shortName evidence="13">IMPD</shortName>
        <shortName evidence="13">IMPDH</shortName>
        <ecNumber evidence="13 18">1.1.1.205</ecNumber>
    </recommendedName>
</protein>
<feature type="binding site" evidence="13 14">
    <location>
        <begin position="302"/>
        <end position="304"/>
    </location>
    <ligand>
        <name>NAD(+)</name>
        <dbReference type="ChEBI" id="CHEBI:57540"/>
    </ligand>
</feature>
<dbReference type="GO" id="GO:0000166">
    <property type="term" value="F:nucleotide binding"/>
    <property type="evidence" value="ECO:0007669"/>
    <property type="project" value="UniProtKB-UniRule"/>
</dbReference>
<evidence type="ECO:0000259" key="19">
    <source>
        <dbReference type="PROSITE" id="PS51371"/>
    </source>
</evidence>
<dbReference type="PANTHER" id="PTHR11911">
    <property type="entry name" value="INOSINE-5-MONOPHOSPHATE DEHYDROGENASE RELATED"/>
    <property type="match status" value="1"/>
</dbReference>
<dbReference type="Gene3D" id="3.20.20.70">
    <property type="entry name" value="Aldolase class I"/>
    <property type="match status" value="1"/>
</dbReference>
<feature type="binding site" evidence="13">
    <location>
        <position position="474"/>
    </location>
    <ligand>
        <name>K(+)</name>
        <dbReference type="ChEBI" id="CHEBI:29103"/>
        <note>ligand shared between two tetrameric partners</note>
    </ligand>
</feature>
<dbReference type="HAMAP" id="MF_01964">
    <property type="entry name" value="IMPDH"/>
    <property type="match status" value="1"/>
</dbReference>
<comment type="function">
    <text evidence="13">Catalyzes the conversion of inosine 5'-phosphate (IMP) to xanthosine 5'-phosphate (XMP), the first committed and rate-limiting step in the de novo synthesis of guanine nucleotides, and therefore plays an important role in the regulation of cell growth.</text>
</comment>
<dbReference type="EMBL" id="KF900317">
    <property type="protein sequence ID" value="AIE90738.1"/>
    <property type="molecule type" value="Genomic_DNA"/>
</dbReference>
<organism evidence="20">
    <name type="scientific">uncultured marine thaumarchaeote AD1000_06_A03</name>
    <dbReference type="NCBI Taxonomy" id="1455884"/>
    <lineage>
        <taxon>Archaea</taxon>
        <taxon>Nitrososphaerota</taxon>
        <taxon>environmental samples</taxon>
    </lineage>
</organism>
<comment type="subunit">
    <text evidence="3 13">Homotetramer.</text>
</comment>
<dbReference type="GO" id="GO:0003938">
    <property type="term" value="F:IMP dehydrogenase activity"/>
    <property type="evidence" value="ECO:0007669"/>
    <property type="project" value="UniProtKB-UniRule"/>
</dbReference>
<dbReference type="PROSITE" id="PS00487">
    <property type="entry name" value="IMP_DH_GMP_RED"/>
    <property type="match status" value="1"/>
</dbReference>
<evidence type="ECO:0000256" key="4">
    <source>
        <dbReference type="ARBA" id="ARBA00022723"/>
    </source>
</evidence>
<evidence type="ECO:0000256" key="11">
    <source>
        <dbReference type="ARBA" id="ARBA00023122"/>
    </source>
</evidence>
<dbReference type="PROSITE" id="PS51371">
    <property type="entry name" value="CBS"/>
    <property type="match status" value="2"/>
</dbReference>
<dbReference type="AlphaFoldDB" id="A0A075FI21"/>
<keyword evidence="9 13" id="KW-0560">Oxidoreductase</keyword>
<feature type="binding site" evidence="13">
    <location>
        <position position="475"/>
    </location>
    <ligand>
        <name>K(+)</name>
        <dbReference type="ChEBI" id="CHEBI:29103"/>
        <note>ligand shared between two tetrameric partners</note>
    </ligand>
</feature>
<evidence type="ECO:0000256" key="5">
    <source>
        <dbReference type="ARBA" id="ARBA00022737"/>
    </source>
</evidence>
<gene>
    <name evidence="13 20" type="primary">guaB</name>
</gene>
<evidence type="ECO:0000256" key="9">
    <source>
        <dbReference type="ARBA" id="ARBA00023002"/>
    </source>
</evidence>
<dbReference type="FunFam" id="3.20.20.70:FF:000003">
    <property type="entry name" value="GMP reductase"/>
    <property type="match status" value="1"/>
</dbReference>
<keyword evidence="11 16" id="KW-0129">CBS domain</keyword>
<evidence type="ECO:0000256" key="15">
    <source>
        <dbReference type="PIRSR" id="PIRSR000130-4"/>
    </source>
</evidence>
<dbReference type="InterPro" id="IPR013785">
    <property type="entry name" value="Aldolase_TIM"/>
</dbReference>
<evidence type="ECO:0000256" key="1">
    <source>
        <dbReference type="ARBA" id="ARBA00001958"/>
    </source>
</evidence>
<dbReference type="UniPathway" id="UPA00601">
    <property type="reaction ID" value="UER00295"/>
</dbReference>
<evidence type="ECO:0000256" key="16">
    <source>
        <dbReference type="PROSITE-ProRule" id="PRU00703"/>
    </source>
</evidence>
<dbReference type="PANTHER" id="PTHR11911:SF111">
    <property type="entry name" value="INOSINE-5'-MONOPHOSPHATE DEHYDROGENASE"/>
    <property type="match status" value="1"/>
</dbReference>
<reference evidence="20" key="1">
    <citation type="journal article" date="2014" name="Genome Biol. Evol.">
        <title>Pangenome evidence for extensive interdomain horizontal transfer affecting lineage core and shell genes in uncultured planktonic thaumarchaeota and euryarchaeota.</title>
        <authorList>
            <person name="Deschamps P."/>
            <person name="Zivanovic Y."/>
            <person name="Moreira D."/>
            <person name="Rodriguez-Valera F."/>
            <person name="Lopez-Garcia P."/>
        </authorList>
    </citation>
    <scope>NUCLEOTIDE SEQUENCE</scope>
</reference>
<feature type="binding site" evidence="13">
    <location>
        <begin position="365"/>
        <end position="366"/>
    </location>
    <ligand>
        <name>IMP</name>
        <dbReference type="ChEBI" id="CHEBI:58053"/>
    </ligand>
</feature>
<keyword evidence="7 13" id="KW-0658">Purine biosynthesis</keyword>
<feature type="binding site" evidence="13">
    <location>
        <position position="476"/>
    </location>
    <ligand>
        <name>K(+)</name>
        <dbReference type="ChEBI" id="CHEBI:29103"/>
        <note>ligand shared between two tetrameric partners</note>
    </ligand>
</feature>
<evidence type="ECO:0000256" key="3">
    <source>
        <dbReference type="ARBA" id="ARBA00011881"/>
    </source>
</evidence>
<dbReference type="SUPFAM" id="SSF51412">
    <property type="entry name" value="Inosine monophosphate dehydrogenase (IMPDH)"/>
    <property type="match status" value="1"/>
</dbReference>
<dbReference type="InterPro" id="IPR046342">
    <property type="entry name" value="CBS_dom_sf"/>
</dbReference>
<dbReference type="NCBIfam" id="TIGR01302">
    <property type="entry name" value="IMP_dehydrog"/>
    <property type="match status" value="1"/>
</dbReference>
<dbReference type="SUPFAM" id="SSF54631">
    <property type="entry name" value="CBS-domain pair"/>
    <property type="match status" value="1"/>
</dbReference>
<sequence>MTGSNIENDLRVGYTFDDVLLIPQRSTISSRKDTNLQSNLSKNIRLNIPIISANMDTVTESNMAIKIASLGGIGIIHRFMTIEEQINEVLSVKRSEGIMIDQPVTIGQDGNVGQVKELMSLHKIGGILVKDDLNKLLGIITKRDLFFEYDDKKSVKEVMTKDLITAPEGTSLDDAKTIFINNKIEKLPIVDPSDELVGLITSKDIYKRDKFPISSKDGKGRLRVGAAIGVREEDVDRAIKLTEAGADTIVIDIAHGHSNHTINMISKIKDKIGNADIIVGNVATAEGTKDLIESGADAVKVGVGSGSICITRIVTGAGVPQLTAISDCVSVAKEHNIPIIADGGIRTSGDITKALAAGASTVMIGSMLAGTDESPGVIVSRPNGRYKMTRGMASLGAAVDRRIKETNSIDEQEMLEYVPEGVEALVQYRGQASEVIGKLVGGLRSGLSYCNAKDIIELQNNSKFIRITGAGKAESGAHDVHIVE</sequence>
<feature type="binding site" description="in other chain" evidence="13 15">
    <location>
        <position position="309"/>
    </location>
    <ligand>
        <name>K(+)</name>
        <dbReference type="ChEBI" id="CHEBI:29103"/>
        <note>ligand shared between two tetrameric partners</note>
    </ligand>
</feature>
<feature type="domain" description="CBS" evidence="19">
    <location>
        <begin position="159"/>
        <end position="215"/>
    </location>
</feature>